<feature type="compositionally biased region" description="Low complexity" evidence="1">
    <location>
        <begin position="1"/>
        <end position="53"/>
    </location>
</feature>
<dbReference type="OrthoDB" id="1594986at2759"/>
<proteinExistence type="predicted"/>
<sequence length="584" mass="63057">MKPKTSASPAAPSRGSRPSVATTQPQQSSPGQQPPRQQQRTSSQTTAAITSPQVSAGRRGSDANAPALNNANRRTDAKITSPSTSKQTSAPAPSAQQKVISKRSKLRLLRNTLMSWPQPSPMVQRHFPHRLHLHCLANSATTMQQHVVSSVTPPQSQLNLNQGNQRTSSSPAPRDPMGTSPSYDLLDEHNSTSSNNLNNAGGAPASSSPLFRHQRATLLEKVQLVGHGLLHWCGVLETQRLPSDVTLDAVAHNVALLSRDLNAALQDCLVKCEGLLFPSTDGVTKRGLARVAGSLPTSRSPSAGRGGSPPPALDRGQQRAANFWSYYKRECFDPCFANLGQLTSNAKLFVLMRELVASRDGAKVETLLAELKRQSSSTTSGAQRPALRVGNDPSRNAFVQWVETRWLPAVKEWEELIRNAKKQIESDGETTGSSSGPITQQPQQQQQREHMLSTPAAAAMSRNAAKIATAADRAIASVHRDIVSRSASLKEILRPGETVEQLLHGSVEADLRALAKQKIAQRDALDALRTAVEKVQFVQLASCLREAEPFLPYLSNQSADRSLIAEAQSLLVDVQRVAKTTVGI</sequence>
<reference evidence="3" key="1">
    <citation type="submission" date="2015-09" db="EMBL/GenBank/DDBJ databases">
        <authorList>
            <consortium name="Pathogen Informatics"/>
        </authorList>
    </citation>
    <scope>NUCLEOTIDE SEQUENCE [LARGE SCALE GENOMIC DNA]</scope>
    <source>
        <strain evidence="3">Lake Konstanz</strain>
    </source>
</reference>
<accession>A0A0S4IH72</accession>
<protein>
    <submittedName>
        <fullName evidence="2">Uncharacterized protein</fullName>
    </submittedName>
</protein>
<feature type="compositionally biased region" description="Polar residues" evidence="1">
    <location>
        <begin position="191"/>
        <end position="208"/>
    </location>
</feature>
<feature type="compositionally biased region" description="Low complexity" evidence="1">
    <location>
        <begin position="63"/>
        <end position="72"/>
    </location>
</feature>
<evidence type="ECO:0000313" key="3">
    <source>
        <dbReference type="Proteomes" id="UP000051952"/>
    </source>
</evidence>
<feature type="non-terminal residue" evidence="2">
    <location>
        <position position="584"/>
    </location>
</feature>
<dbReference type="AlphaFoldDB" id="A0A0S4IH72"/>
<feature type="compositionally biased region" description="Polar residues" evidence="1">
    <location>
        <begin position="78"/>
        <end position="99"/>
    </location>
</feature>
<keyword evidence="3" id="KW-1185">Reference proteome</keyword>
<feature type="compositionally biased region" description="Low complexity" evidence="1">
    <location>
        <begin position="429"/>
        <end position="446"/>
    </location>
</feature>
<feature type="region of interest" description="Disordered" evidence="1">
    <location>
        <begin position="146"/>
        <end position="208"/>
    </location>
</feature>
<gene>
    <name evidence="2" type="ORF">BSAL_49495</name>
</gene>
<feature type="region of interest" description="Disordered" evidence="1">
    <location>
        <begin position="1"/>
        <end position="101"/>
    </location>
</feature>
<feature type="compositionally biased region" description="Polar residues" evidence="1">
    <location>
        <begin position="146"/>
        <end position="171"/>
    </location>
</feature>
<feature type="region of interest" description="Disordered" evidence="1">
    <location>
        <begin position="424"/>
        <end position="458"/>
    </location>
</feature>
<evidence type="ECO:0000313" key="2">
    <source>
        <dbReference type="EMBL" id="CUE60277.1"/>
    </source>
</evidence>
<evidence type="ECO:0000256" key="1">
    <source>
        <dbReference type="SAM" id="MobiDB-lite"/>
    </source>
</evidence>
<dbReference type="VEuPathDB" id="TriTrypDB:BSAL_49505"/>
<name>A0A0S4IH72_BODSA</name>
<organism evidence="2 3">
    <name type="scientific">Bodo saltans</name>
    <name type="common">Flagellated protozoan</name>
    <dbReference type="NCBI Taxonomy" id="75058"/>
    <lineage>
        <taxon>Eukaryota</taxon>
        <taxon>Discoba</taxon>
        <taxon>Euglenozoa</taxon>
        <taxon>Kinetoplastea</taxon>
        <taxon>Metakinetoplastina</taxon>
        <taxon>Eubodonida</taxon>
        <taxon>Bodonidae</taxon>
        <taxon>Bodo</taxon>
    </lineage>
</organism>
<feature type="region of interest" description="Disordered" evidence="1">
    <location>
        <begin position="293"/>
        <end position="316"/>
    </location>
</feature>
<dbReference type="EMBL" id="CYKH01000019">
    <property type="protein sequence ID" value="CUE60277.1"/>
    <property type="molecule type" value="Genomic_DNA"/>
</dbReference>
<dbReference type="Proteomes" id="UP000051952">
    <property type="component" value="Unassembled WGS sequence"/>
</dbReference>